<reference evidence="1" key="1">
    <citation type="journal article" date="2021" name="PeerJ">
        <title>Extensive microbial diversity within the chicken gut microbiome revealed by metagenomics and culture.</title>
        <authorList>
            <person name="Gilroy R."/>
            <person name="Ravi A."/>
            <person name="Getino M."/>
            <person name="Pursley I."/>
            <person name="Horton D.L."/>
            <person name="Alikhan N.F."/>
            <person name="Baker D."/>
            <person name="Gharbi K."/>
            <person name="Hall N."/>
            <person name="Watson M."/>
            <person name="Adriaenssens E.M."/>
            <person name="Foster-Nyarko E."/>
            <person name="Jarju S."/>
            <person name="Secka A."/>
            <person name="Antonio M."/>
            <person name="Oren A."/>
            <person name="Chaudhuri R.R."/>
            <person name="La Ragione R."/>
            <person name="Hildebrand F."/>
            <person name="Pallen M.J."/>
        </authorList>
    </citation>
    <scope>NUCLEOTIDE SEQUENCE</scope>
    <source>
        <strain evidence="1">ChiBcec1-1630</strain>
    </source>
</reference>
<reference evidence="1" key="2">
    <citation type="submission" date="2021-04" db="EMBL/GenBank/DDBJ databases">
        <authorList>
            <person name="Gilroy R."/>
        </authorList>
    </citation>
    <scope>NUCLEOTIDE SEQUENCE</scope>
    <source>
        <strain evidence="1">ChiBcec1-1630</strain>
    </source>
</reference>
<evidence type="ECO:0000313" key="2">
    <source>
        <dbReference type="Proteomes" id="UP000823922"/>
    </source>
</evidence>
<protein>
    <submittedName>
        <fullName evidence="1">Uncharacterized protein</fullName>
    </submittedName>
</protein>
<accession>A0A9D2TUF3</accession>
<gene>
    <name evidence="1" type="ORF">H9926_13935</name>
</gene>
<sequence length="111" mass="12835">MGRGWFDFRSGPQKDRDYREFTERVFSGGPAHKKRVRGRLEEVLHQKDVTYEFVYYVALKDLLVRKPKMTFQEGLDQVCGEIHVMKLSDAAVEGIRRVLEEDMAGKLGGEV</sequence>
<name>A0A9D2TUF3_9FIRM</name>
<dbReference type="AlphaFoldDB" id="A0A9D2TUF3"/>
<evidence type="ECO:0000313" key="1">
    <source>
        <dbReference type="EMBL" id="HJC89099.1"/>
    </source>
</evidence>
<dbReference type="Proteomes" id="UP000823922">
    <property type="component" value="Unassembled WGS sequence"/>
</dbReference>
<organism evidence="1 2">
    <name type="scientific">Candidatus Eisenbergiella intestinigallinarum</name>
    <dbReference type="NCBI Taxonomy" id="2838549"/>
    <lineage>
        <taxon>Bacteria</taxon>
        <taxon>Bacillati</taxon>
        <taxon>Bacillota</taxon>
        <taxon>Clostridia</taxon>
        <taxon>Lachnospirales</taxon>
        <taxon>Lachnospiraceae</taxon>
        <taxon>Eisenbergiella</taxon>
    </lineage>
</organism>
<proteinExistence type="predicted"/>
<dbReference type="EMBL" id="DWVS01000359">
    <property type="protein sequence ID" value="HJC89099.1"/>
    <property type="molecule type" value="Genomic_DNA"/>
</dbReference>
<comment type="caution">
    <text evidence="1">The sequence shown here is derived from an EMBL/GenBank/DDBJ whole genome shotgun (WGS) entry which is preliminary data.</text>
</comment>